<evidence type="ECO:0000313" key="12">
    <source>
        <dbReference type="Proteomes" id="UP000094067"/>
    </source>
</evidence>
<evidence type="ECO:0000313" key="14">
    <source>
        <dbReference type="Proteomes" id="UP000094869"/>
    </source>
</evidence>
<comment type="subcellular location">
    <subcellularLocation>
        <location evidence="1 7">Cell membrane</location>
        <topology evidence="1 7">Multi-pass membrane protein</topology>
    </subcellularLocation>
</comment>
<dbReference type="InterPro" id="IPR000515">
    <property type="entry name" value="MetI-like"/>
</dbReference>
<dbReference type="Proteomes" id="UP000094271">
    <property type="component" value="Unassembled WGS sequence"/>
</dbReference>
<feature type="domain" description="ABC transmembrane type-1" evidence="8">
    <location>
        <begin position="93"/>
        <end position="307"/>
    </location>
</feature>
<dbReference type="Proteomes" id="UP000094869">
    <property type="component" value="Unassembled WGS sequence"/>
</dbReference>
<feature type="transmembrane region" description="Helical" evidence="7">
    <location>
        <begin position="138"/>
        <end position="159"/>
    </location>
</feature>
<evidence type="ECO:0000313" key="13">
    <source>
        <dbReference type="Proteomes" id="UP000094271"/>
    </source>
</evidence>
<dbReference type="Gene3D" id="1.10.3720.10">
    <property type="entry name" value="MetI-like"/>
    <property type="match status" value="1"/>
</dbReference>
<dbReference type="PATRIC" id="fig|1432052.4.peg.2228"/>
<evidence type="ECO:0000256" key="3">
    <source>
        <dbReference type="ARBA" id="ARBA00022475"/>
    </source>
</evidence>
<protein>
    <submittedName>
        <fullName evidence="9">Putative multiple-sugar transport system permease YteP</fullName>
    </submittedName>
    <submittedName>
        <fullName evidence="10">Sugar ABC transporter permease</fullName>
    </submittedName>
</protein>
<evidence type="ECO:0000256" key="1">
    <source>
        <dbReference type="ARBA" id="ARBA00004651"/>
    </source>
</evidence>
<dbReference type="EMBL" id="MCGH01000002">
    <property type="protein sequence ID" value="ODM06105.1"/>
    <property type="molecule type" value="Genomic_DNA"/>
</dbReference>
<dbReference type="AlphaFoldDB" id="A0A1E3ABF0"/>
<comment type="similarity">
    <text evidence="7">Belongs to the binding-protein-dependent transport system permease family.</text>
</comment>
<name>A0A1E3ABF0_9FIRM</name>
<keyword evidence="2 7" id="KW-0813">Transport</keyword>
<evidence type="ECO:0000313" key="11">
    <source>
        <dbReference type="EMBL" id="ODR54578.1"/>
    </source>
</evidence>
<evidence type="ECO:0000256" key="4">
    <source>
        <dbReference type="ARBA" id="ARBA00022692"/>
    </source>
</evidence>
<evidence type="ECO:0000256" key="5">
    <source>
        <dbReference type="ARBA" id="ARBA00022989"/>
    </source>
</evidence>
<dbReference type="InterPro" id="IPR050809">
    <property type="entry name" value="UgpAE/MalFG_permease"/>
</dbReference>
<keyword evidence="6 7" id="KW-0472">Membrane</keyword>
<organism evidence="9 12">
    <name type="scientific">Eisenbergiella tayi</name>
    <dbReference type="NCBI Taxonomy" id="1432052"/>
    <lineage>
        <taxon>Bacteria</taxon>
        <taxon>Bacillati</taxon>
        <taxon>Bacillota</taxon>
        <taxon>Clostridia</taxon>
        <taxon>Lachnospirales</taxon>
        <taxon>Lachnospiraceae</taxon>
        <taxon>Eisenbergiella</taxon>
    </lineage>
</organism>
<accession>A0A1E3ABF0</accession>
<feature type="transmembrane region" description="Helical" evidence="7">
    <location>
        <begin position="226"/>
        <end position="252"/>
    </location>
</feature>
<dbReference type="EMBL" id="MEHA01000009">
    <property type="protein sequence ID" value="ODR51441.1"/>
    <property type="molecule type" value="Genomic_DNA"/>
</dbReference>
<evidence type="ECO:0000256" key="2">
    <source>
        <dbReference type="ARBA" id="ARBA00022448"/>
    </source>
</evidence>
<keyword evidence="3" id="KW-1003">Cell membrane</keyword>
<dbReference type="OrthoDB" id="9785836at2"/>
<evidence type="ECO:0000256" key="6">
    <source>
        <dbReference type="ARBA" id="ARBA00023136"/>
    </source>
</evidence>
<dbReference type="EMBL" id="MEHD01000025">
    <property type="protein sequence ID" value="ODR54578.1"/>
    <property type="molecule type" value="Genomic_DNA"/>
</dbReference>
<dbReference type="Pfam" id="PF00528">
    <property type="entry name" value="BPD_transp_1"/>
    <property type="match status" value="1"/>
</dbReference>
<dbReference type="PANTHER" id="PTHR43227">
    <property type="entry name" value="BLL4140 PROTEIN"/>
    <property type="match status" value="1"/>
</dbReference>
<dbReference type="SUPFAM" id="SSF161098">
    <property type="entry name" value="MetI-like"/>
    <property type="match status" value="1"/>
</dbReference>
<evidence type="ECO:0000259" key="8">
    <source>
        <dbReference type="PROSITE" id="PS50928"/>
    </source>
</evidence>
<keyword evidence="5 7" id="KW-1133">Transmembrane helix</keyword>
<keyword evidence="4 7" id="KW-0812">Transmembrane</keyword>
<evidence type="ECO:0000256" key="7">
    <source>
        <dbReference type="RuleBase" id="RU363032"/>
    </source>
</evidence>
<keyword evidence="9" id="KW-0762">Sugar transport</keyword>
<dbReference type="GO" id="GO:0055085">
    <property type="term" value="P:transmembrane transport"/>
    <property type="evidence" value="ECO:0007669"/>
    <property type="project" value="InterPro"/>
</dbReference>
<sequence>MEKSTAGIIGRQKKPGEKKKYGRGVIKENMQIYALMLPTLVLIFIFCYIPMYGLVIAFQDYVPGAPFLGEGVKWVGLRWFDKFISGHYFSRLIKNTLILSGLNLLFGFTAPIFFALLLDQIKHTRFKKFIQTASYMPYFISTVVVAGMVISFIDTDGLVTNLLMLLGFDRKNYHVEPSAFPWIYTITNVWKNFGFGSILYCSIISSIDPGLYEAAKLDGANRWQQVWHVTIPGLQAVIAINLITTVGAILAANSELILLLYTPATYDVADVIGTYTYRLGILEGQYSYTTAAGLFTAVIGFAFTYAANKISNKLTGFGLW</sequence>
<feature type="transmembrane region" description="Helical" evidence="7">
    <location>
        <begin position="179"/>
        <end position="205"/>
    </location>
</feature>
<gene>
    <name evidence="9" type="primary">yteP_35</name>
    <name evidence="10" type="ORF">BEI59_14465</name>
    <name evidence="9" type="ORF">BEI61_01994</name>
    <name evidence="11" type="ORF">BEI63_16670</name>
</gene>
<feature type="transmembrane region" description="Helical" evidence="7">
    <location>
        <begin position="32"/>
        <end position="58"/>
    </location>
</feature>
<evidence type="ECO:0000313" key="10">
    <source>
        <dbReference type="EMBL" id="ODR51441.1"/>
    </source>
</evidence>
<dbReference type="GO" id="GO:0005886">
    <property type="term" value="C:plasma membrane"/>
    <property type="evidence" value="ECO:0007669"/>
    <property type="project" value="UniProtKB-SubCell"/>
</dbReference>
<feature type="transmembrane region" description="Helical" evidence="7">
    <location>
        <begin position="286"/>
        <end position="307"/>
    </location>
</feature>
<dbReference type="InterPro" id="IPR035906">
    <property type="entry name" value="MetI-like_sf"/>
</dbReference>
<dbReference type="RefSeq" id="WP_069152167.1">
    <property type="nucleotide sequence ID" value="NZ_DAWDRA010000105.1"/>
</dbReference>
<feature type="transmembrane region" description="Helical" evidence="7">
    <location>
        <begin position="97"/>
        <end position="118"/>
    </location>
</feature>
<keyword evidence="14" id="KW-1185">Reference proteome</keyword>
<dbReference type="PANTHER" id="PTHR43227:SF11">
    <property type="entry name" value="BLL4140 PROTEIN"/>
    <property type="match status" value="1"/>
</dbReference>
<dbReference type="PROSITE" id="PS50928">
    <property type="entry name" value="ABC_TM1"/>
    <property type="match status" value="1"/>
</dbReference>
<dbReference type="Proteomes" id="UP000094067">
    <property type="component" value="Unassembled WGS sequence"/>
</dbReference>
<dbReference type="CDD" id="cd06261">
    <property type="entry name" value="TM_PBP2"/>
    <property type="match status" value="1"/>
</dbReference>
<proteinExistence type="inferred from homology"/>
<reference evidence="11 14" key="2">
    <citation type="submission" date="2016-08" db="EMBL/GenBank/DDBJ databases">
        <title>Characterization of Isolates of Eisenbergiella tayi Derived from Blood Cultures, Using Whole Genome Sequencing.</title>
        <authorList>
            <person name="Bernier A.-M."/>
            <person name="Burdz T."/>
            <person name="Wiebe D."/>
            <person name="Bernard K."/>
        </authorList>
    </citation>
    <scope>NUCLEOTIDE SEQUENCE [LARGE SCALE GENOMIC DNA]</scope>
    <source>
        <strain evidence="11 14">NML120146</strain>
    </source>
</reference>
<reference evidence="10 13" key="3">
    <citation type="submission" date="2016-08" db="EMBL/GenBank/DDBJ databases">
        <authorList>
            <person name="Seilhamer J.J."/>
        </authorList>
    </citation>
    <scope>NUCLEOTIDE SEQUENCE [LARGE SCALE GENOMIC DNA]</scope>
    <source>
        <strain evidence="10 13">NML150140-1</strain>
    </source>
</reference>
<comment type="caution">
    <text evidence="9">The sequence shown here is derived from an EMBL/GenBank/DDBJ whole genome shotgun (WGS) entry which is preliminary data.</text>
</comment>
<reference evidence="9 12" key="1">
    <citation type="submission" date="2016-07" db="EMBL/GenBank/DDBJ databases">
        <title>Characterization of isolates of Eisenbergiella tayi derived from blood cultures, using whole genome sequencing.</title>
        <authorList>
            <person name="Burdz T."/>
            <person name="Wiebe D."/>
            <person name="Huynh C."/>
            <person name="Bernard K."/>
        </authorList>
    </citation>
    <scope>NUCLEOTIDE SEQUENCE [LARGE SCALE GENOMIC DNA]</scope>
    <source>
        <strain evidence="9 12">NML 110608</strain>
    </source>
</reference>
<evidence type="ECO:0000313" key="9">
    <source>
        <dbReference type="EMBL" id="ODM06105.1"/>
    </source>
</evidence>